<evidence type="ECO:0000313" key="3">
    <source>
        <dbReference type="Proteomes" id="UP000016936"/>
    </source>
</evidence>
<dbReference type="Proteomes" id="UP000016936">
    <property type="component" value="Unassembled WGS sequence"/>
</dbReference>
<dbReference type="AlphaFoldDB" id="M2UC55"/>
<proteinExistence type="predicted"/>
<protein>
    <submittedName>
        <fullName evidence="2">Uncharacterized protein</fullName>
    </submittedName>
</protein>
<keyword evidence="3" id="KW-1185">Reference proteome</keyword>
<reference evidence="2 3" key="1">
    <citation type="journal article" date="2012" name="PLoS Pathog.">
        <title>Diverse lifestyles and strategies of plant pathogenesis encoded in the genomes of eighteen Dothideomycetes fungi.</title>
        <authorList>
            <person name="Ohm R.A."/>
            <person name="Feau N."/>
            <person name="Henrissat B."/>
            <person name="Schoch C.L."/>
            <person name="Horwitz B.A."/>
            <person name="Barry K.W."/>
            <person name="Condon B.J."/>
            <person name="Copeland A.C."/>
            <person name="Dhillon B."/>
            <person name="Glaser F."/>
            <person name="Hesse C.N."/>
            <person name="Kosti I."/>
            <person name="LaButti K."/>
            <person name="Lindquist E.A."/>
            <person name="Lucas S."/>
            <person name="Salamov A.A."/>
            <person name="Bradshaw R.E."/>
            <person name="Ciuffetti L."/>
            <person name="Hamelin R.C."/>
            <person name="Kema G.H.J."/>
            <person name="Lawrence C."/>
            <person name="Scott J.A."/>
            <person name="Spatafora J.W."/>
            <person name="Turgeon B.G."/>
            <person name="de Wit P.J.G.M."/>
            <person name="Zhong S."/>
            <person name="Goodwin S.B."/>
            <person name="Grigoriev I.V."/>
        </authorList>
    </citation>
    <scope>NUCLEOTIDE SEQUENCE [LARGE SCALE GENOMIC DNA]</scope>
    <source>
        <strain evidence="3">C5 / ATCC 48332 / race O</strain>
    </source>
</reference>
<feature type="compositionally biased region" description="Low complexity" evidence="1">
    <location>
        <begin position="15"/>
        <end position="32"/>
    </location>
</feature>
<accession>M2UC55</accession>
<sequence>MTARSTASKAASEYSGHLHSHGAASSSHRSPSIMPPDVTASPSPLIGHPSSQINGLPRRAGYARGPARSTLPISLHKRLRRSGCPWPHISLALDNTRVARPNSASDSSLPSWPPFPVTAKSTHPRSGVLFL</sequence>
<evidence type="ECO:0000313" key="2">
    <source>
        <dbReference type="EMBL" id="EMD96149.1"/>
    </source>
</evidence>
<reference evidence="3" key="2">
    <citation type="journal article" date="2013" name="PLoS Genet.">
        <title>Comparative genome structure, secondary metabolite, and effector coding capacity across Cochliobolus pathogens.</title>
        <authorList>
            <person name="Condon B.J."/>
            <person name="Leng Y."/>
            <person name="Wu D."/>
            <person name="Bushley K.E."/>
            <person name="Ohm R.A."/>
            <person name="Otillar R."/>
            <person name="Martin J."/>
            <person name="Schackwitz W."/>
            <person name="Grimwood J."/>
            <person name="MohdZainudin N."/>
            <person name="Xue C."/>
            <person name="Wang R."/>
            <person name="Manning V.A."/>
            <person name="Dhillon B."/>
            <person name="Tu Z.J."/>
            <person name="Steffenson B.J."/>
            <person name="Salamov A."/>
            <person name="Sun H."/>
            <person name="Lowry S."/>
            <person name="LaButti K."/>
            <person name="Han J."/>
            <person name="Copeland A."/>
            <person name="Lindquist E."/>
            <person name="Barry K."/>
            <person name="Schmutz J."/>
            <person name="Baker S.E."/>
            <person name="Ciuffetti L.M."/>
            <person name="Grigoriev I.V."/>
            <person name="Zhong S."/>
            <person name="Turgeon B.G."/>
        </authorList>
    </citation>
    <scope>NUCLEOTIDE SEQUENCE [LARGE SCALE GENOMIC DNA]</scope>
    <source>
        <strain evidence="3">C5 / ATCC 48332 / race O</strain>
    </source>
</reference>
<evidence type="ECO:0000256" key="1">
    <source>
        <dbReference type="SAM" id="MobiDB-lite"/>
    </source>
</evidence>
<dbReference type="EMBL" id="KB445570">
    <property type="protein sequence ID" value="EMD96149.1"/>
    <property type="molecule type" value="Genomic_DNA"/>
</dbReference>
<feature type="compositionally biased region" description="Low complexity" evidence="1">
    <location>
        <begin position="57"/>
        <end position="68"/>
    </location>
</feature>
<gene>
    <name evidence="2" type="ORF">COCHEDRAFT_1026919</name>
</gene>
<organism evidence="2 3">
    <name type="scientific">Cochliobolus heterostrophus (strain C5 / ATCC 48332 / race O)</name>
    <name type="common">Southern corn leaf blight fungus</name>
    <name type="synonym">Bipolaris maydis</name>
    <dbReference type="NCBI Taxonomy" id="701091"/>
    <lineage>
        <taxon>Eukaryota</taxon>
        <taxon>Fungi</taxon>
        <taxon>Dikarya</taxon>
        <taxon>Ascomycota</taxon>
        <taxon>Pezizomycotina</taxon>
        <taxon>Dothideomycetes</taxon>
        <taxon>Pleosporomycetidae</taxon>
        <taxon>Pleosporales</taxon>
        <taxon>Pleosporineae</taxon>
        <taxon>Pleosporaceae</taxon>
        <taxon>Bipolaris</taxon>
    </lineage>
</organism>
<name>M2UC55_COCH5</name>
<feature type="region of interest" description="Disordered" evidence="1">
    <location>
        <begin position="1"/>
        <end position="74"/>
    </location>
</feature>
<dbReference type="HOGENOM" id="CLU_1927388_0_0_1"/>